<dbReference type="RefSeq" id="WP_062833301.1">
    <property type="nucleotide sequence ID" value="NZ_BCNV01000001.1"/>
</dbReference>
<dbReference type="Pfam" id="PF00300">
    <property type="entry name" value="His_Phos_1"/>
    <property type="match status" value="1"/>
</dbReference>
<sequence>MKIYLVRHGMDEEGYRGGWSDRGLTEQGRIQSKKLGEHLHHHAEEYNIHTIMSSDLPRAVQTTREMEKQLNMQAILMKDWREMNNGELAGMLHKDAEVNYPGVYFNTLEMDSPFPGGESPRDFYNRISISFENLLRDIEEQTVKSNVLLITHGGVINILYYLLENREWSNKSSFYPMNNTSVHTVEKGRLGWKLSNANVLSHLD</sequence>
<evidence type="ECO:0000313" key="4">
    <source>
        <dbReference type="Proteomes" id="UP000069697"/>
    </source>
</evidence>
<dbReference type="Proteomes" id="UP000069697">
    <property type="component" value="Unassembled WGS sequence"/>
</dbReference>
<dbReference type="AlphaFoldDB" id="A0A100VIJ2"/>
<dbReference type="SUPFAM" id="SSF53254">
    <property type="entry name" value="Phosphoglycerate mutase-like"/>
    <property type="match status" value="1"/>
</dbReference>
<evidence type="ECO:0000256" key="2">
    <source>
        <dbReference type="PIRSR" id="PIRSR613078-2"/>
    </source>
</evidence>
<dbReference type="SMART" id="SM00855">
    <property type="entry name" value="PGAM"/>
    <property type="match status" value="1"/>
</dbReference>
<dbReference type="InterPro" id="IPR013078">
    <property type="entry name" value="His_Pase_superF_clade-1"/>
</dbReference>
<accession>A0A100VIJ2</accession>
<evidence type="ECO:0000313" key="3">
    <source>
        <dbReference type="EMBL" id="GAS80414.1"/>
    </source>
</evidence>
<dbReference type="CDD" id="cd07067">
    <property type="entry name" value="HP_PGM_like"/>
    <property type="match status" value="1"/>
</dbReference>
<dbReference type="InterPro" id="IPR029033">
    <property type="entry name" value="His_PPase_superfam"/>
</dbReference>
<proteinExistence type="predicted"/>
<dbReference type="GO" id="GO:0005737">
    <property type="term" value="C:cytoplasm"/>
    <property type="evidence" value="ECO:0007669"/>
    <property type="project" value="TreeGrafter"/>
</dbReference>
<comment type="caution">
    <text evidence="3">The sequence shown here is derived from an EMBL/GenBank/DDBJ whole genome shotgun (WGS) entry which is preliminary data.</text>
</comment>
<dbReference type="InterPro" id="IPR050275">
    <property type="entry name" value="PGM_Phosphatase"/>
</dbReference>
<gene>
    <name evidence="3" type="ORF">PAHA3_0484</name>
</gene>
<reference evidence="4" key="2">
    <citation type="submission" date="2016-01" db="EMBL/GenBank/DDBJ databases">
        <title>Draft Genome Sequence of Paenibacillus amylolyticus Heshi-A3 that Was Isolated from Fermented Rice Bran with Aging Salted Mackerel, Which Was Named Heshiko as Traditional Fermented Seafood in Japan.</title>
        <authorList>
            <person name="Akuzawa S."/>
            <person name="Nakagawa J."/>
            <person name="Kanekatsu T."/>
            <person name="Kubota E."/>
            <person name="Ohtake R."/>
            <person name="Suzuki T."/>
            <person name="Kanesaki Y."/>
        </authorList>
    </citation>
    <scope>NUCLEOTIDE SEQUENCE [LARGE SCALE GENOMIC DNA]</scope>
    <source>
        <strain evidence="4">Heshi-A3</strain>
    </source>
</reference>
<protein>
    <submittedName>
        <fullName evidence="3">Phosphoglycerate mutase</fullName>
    </submittedName>
</protein>
<dbReference type="EMBL" id="BCNV01000001">
    <property type="protein sequence ID" value="GAS80414.1"/>
    <property type="molecule type" value="Genomic_DNA"/>
</dbReference>
<organism evidence="3 4">
    <name type="scientific">Paenibacillus amylolyticus</name>
    <dbReference type="NCBI Taxonomy" id="1451"/>
    <lineage>
        <taxon>Bacteria</taxon>
        <taxon>Bacillati</taxon>
        <taxon>Bacillota</taxon>
        <taxon>Bacilli</taxon>
        <taxon>Bacillales</taxon>
        <taxon>Paenibacillaceae</taxon>
        <taxon>Paenibacillus</taxon>
    </lineage>
</organism>
<dbReference type="Gene3D" id="3.40.50.1240">
    <property type="entry name" value="Phosphoglycerate mutase-like"/>
    <property type="match status" value="1"/>
</dbReference>
<feature type="active site" description="Tele-phosphohistidine intermediate" evidence="1">
    <location>
        <position position="8"/>
    </location>
</feature>
<evidence type="ECO:0000256" key="1">
    <source>
        <dbReference type="PIRSR" id="PIRSR613078-1"/>
    </source>
</evidence>
<dbReference type="PANTHER" id="PTHR48100">
    <property type="entry name" value="BROAD-SPECIFICITY PHOSPHATASE YOR283W-RELATED"/>
    <property type="match status" value="1"/>
</dbReference>
<dbReference type="PIRSF" id="PIRSF000709">
    <property type="entry name" value="6PFK_2-Ptase"/>
    <property type="match status" value="1"/>
</dbReference>
<reference evidence="3 4" key="1">
    <citation type="journal article" date="2016" name="Genome Announc.">
        <title>Draft Genome Sequence of Paenibacillus amylolyticus Heshi-A3, Isolated from Fermented Rice Bran in a Japanese Fermented Seafood Dish.</title>
        <authorList>
            <person name="Akuzawa S."/>
            <person name="Nagaoka J."/>
            <person name="Kanekatsu M."/>
            <person name="Kubota E."/>
            <person name="Ohtake R."/>
            <person name="Suzuki T."/>
            <person name="Kanesaki Y."/>
        </authorList>
    </citation>
    <scope>NUCLEOTIDE SEQUENCE [LARGE SCALE GENOMIC DNA]</scope>
    <source>
        <strain evidence="3 4">Heshi-A3</strain>
    </source>
</reference>
<dbReference type="GO" id="GO:0016791">
    <property type="term" value="F:phosphatase activity"/>
    <property type="evidence" value="ECO:0007669"/>
    <property type="project" value="TreeGrafter"/>
</dbReference>
<name>A0A100VIJ2_PAEAM</name>
<dbReference type="PANTHER" id="PTHR48100:SF1">
    <property type="entry name" value="HISTIDINE PHOSPHATASE FAMILY PROTEIN-RELATED"/>
    <property type="match status" value="1"/>
</dbReference>
<feature type="active site" description="Proton donor/acceptor" evidence="1">
    <location>
        <position position="82"/>
    </location>
</feature>
<feature type="binding site" evidence="2">
    <location>
        <position position="58"/>
    </location>
    <ligand>
        <name>substrate</name>
    </ligand>
</feature>